<dbReference type="SUPFAM" id="SSF51126">
    <property type="entry name" value="Pectin lyase-like"/>
    <property type="match status" value="1"/>
</dbReference>
<dbReference type="EMBL" id="KF740664">
    <property type="protein sequence ID" value="AHH01963.1"/>
    <property type="molecule type" value="Genomic_DNA"/>
</dbReference>
<gene>
    <name evidence="2" type="ORF">pv_397</name>
</gene>
<evidence type="ECO:0000313" key="3">
    <source>
        <dbReference type="Proteomes" id="UP000202176"/>
    </source>
</evidence>
<reference evidence="2 3" key="1">
    <citation type="journal article" date="2014" name="Proc. Natl. Acad. Sci. U.S.A.">
        <title>Thirty-thousand-year-old distant relative of giant icosahedral DNA viruses with a pandoravirus morphology.</title>
        <authorList>
            <person name="Legendre M."/>
            <person name="Bartoli J."/>
            <person name="Shmakova L."/>
            <person name="Jeudy S."/>
            <person name="Labadie K."/>
            <person name="Adrait A."/>
            <person name="Lescot M."/>
            <person name="Poirot O."/>
            <person name="Bertaux L."/>
            <person name="Bruley C."/>
            <person name="Coute Y."/>
            <person name="Rivkina E."/>
            <person name="Abergel C."/>
            <person name="Claverie J.M."/>
        </authorList>
    </citation>
    <scope>NUCLEOTIDE SEQUENCE [LARGE SCALE GENOMIC DNA]</scope>
    <source>
        <strain evidence="2">P1084-T</strain>
    </source>
</reference>
<evidence type="ECO:0000313" key="2">
    <source>
        <dbReference type="EMBL" id="AHH01963.1"/>
    </source>
</evidence>
<dbReference type="InterPro" id="IPR011050">
    <property type="entry name" value="Pectin_lyase_fold/virulence"/>
</dbReference>
<organism evidence="2 3">
    <name type="scientific">Pithovirus sibericum</name>
    <dbReference type="NCBI Taxonomy" id="1450746"/>
    <lineage>
        <taxon>Viruses</taxon>
        <taxon>Pithoviruses</taxon>
        <taxon>Orthopithovirinae</taxon>
        <taxon>Alphapithovirus</taxon>
        <taxon>Alphapithovirus sibericum</taxon>
    </lineage>
</organism>
<accession>W5S5B3</accession>
<name>W5S5B3_9VIRU</name>
<keyword evidence="3" id="KW-1185">Reference proteome</keyword>
<sequence>MACRGKNPDKGILNQCGPRAECENRKKNGKNKQYGTICSYEVDTCLIKWKPRLLYVNPKFRSGQLNDPNCFACLDEALKSLKVNHGGYVIKLSPGIHRLNTNVEQTVDYLSIIGDTSPVKGVPFINGQRLSSDNIAIVPRYDTRIGKGPYSVSINSRTLTVSARCNPDFSSVCAGDQIGLLLQDPVTELGVITRYSVREARGNTITMDSDFGLNRPLIPGEGFFIYPNTTIETACSRKIFATERIEFTGILFNTTPMFVVGAFGGYTSLRNCVIEGYYFHHGWMNSSIPNIITGTFIWSFTGIGYAAFQGILGQNARVIFNGNPGAGFISSTISLTPVGMEALNSGNAHFDGSDFFRNQTAVRVTSGGSVHIPAARFIENIVALNGFYNSAASSEAGINLNPRDAEPYFYNNKLTMGAEWGTMFNVSNIRLVKLDGDPYVRLDGRFRENPEENPEDALGNAGSFIADKPNPYAGIE</sequence>
<proteinExistence type="predicted"/>
<evidence type="ECO:0000256" key="1">
    <source>
        <dbReference type="SAM" id="MobiDB-lite"/>
    </source>
</evidence>
<dbReference type="GeneID" id="18266424"/>
<dbReference type="KEGG" id="vg:18266424"/>
<feature type="region of interest" description="Disordered" evidence="1">
    <location>
        <begin position="447"/>
        <end position="476"/>
    </location>
</feature>
<dbReference type="Proteomes" id="UP000202176">
    <property type="component" value="Segment"/>
</dbReference>
<dbReference type="RefSeq" id="YP_009001298.1">
    <property type="nucleotide sequence ID" value="NC_023423.1"/>
</dbReference>
<dbReference type="OrthoDB" id="29760at10239"/>
<protein>
    <submittedName>
        <fullName evidence="2">Uncharacterized protein</fullName>
    </submittedName>
</protein>